<dbReference type="PANTHER" id="PTHR42879">
    <property type="entry name" value="3-OXOACYL-(ACYL-CARRIER-PROTEIN) REDUCTASE"/>
    <property type="match status" value="1"/>
</dbReference>
<dbReference type="Pfam" id="PF13561">
    <property type="entry name" value="adh_short_C2"/>
    <property type="match status" value="1"/>
</dbReference>
<gene>
    <name evidence="4" type="ORF">ABUL08_19910</name>
    <name evidence="3" type="ORF">VK199_19840</name>
</gene>
<protein>
    <submittedName>
        <fullName evidence="4">SDR family oxidoreductase</fullName>
    </submittedName>
</protein>
<evidence type="ECO:0000313" key="4">
    <source>
        <dbReference type="EMBL" id="XCH72576.1"/>
    </source>
</evidence>
<dbReference type="PRINTS" id="PR00081">
    <property type="entry name" value="GDHRDH"/>
</dbReference>
<dbReference type="PANTHER" id="PTHR42879:SF2">
    <property type="entry name" value="3-OXOACYL-[ACYL-CARRIER-PROTEIN] REDUCTASE FABG"/>
    <property type="match status" value="1"/>
</dbReference>
<dbReference type="Gene3D" id="3.40.50.720">
    <property type="entry name" value="NAD(P)-binding Rossmann-like Domain"/>
    <property type="match status" value="1"/>
</dbReference>
<evidence type="ECO:0000313" key="3">
    <source>
        <dbReference type="EMBL" id="XBP91878.1"/>
    </source>
</evidence>
<evidence type="ECO:0000256" key="1">
    <source>
        <dbReference type="ARBA" id="ARBA00006484"/>
    </source>
</evidence>
<comment type="similarity">
    <text evidence="1">Belongs to the short-chain dehydrogenases/reductases (SDR) family.</text>
</comment>
<proteinExistence type="inferred from homology"/>
<name>A0AAU8HAT6_9ACTN</name>
<dbReference type="AlphaFoldDB" id="A0AAU8HAT6"/>
<dbReference type="SUPFAM" id="SSF51735">
    <property type="entry name" value="NAD(P)-binding Rossmann-fold domains"/>
    <property type="match status" value="1"/>
</dbReference>
<evidence type="ECO:0000256" key="2">
    <source>
        <dbReference type="ARBA" id="ARBA00023002"/>
    </source>
</evidence>
<accession>A0AAU8HAT6</accession>
<dbReference type="PROSITE" id="PS00061">
    <property type="entry name" value="ADH_SHORT"/>
    <property type="match status" value="1"/>
</dbReference>
<dbReference type="FunFam" id="3.40.50.720:FF:000084">
    <property type="entry name" value="Short-chain dehydrogenase reductase"/>
    <property type="match status" value="1"/>
</dbReference>
<reference evidence="4" key="2">
    <citation type="submission" date="2024-06" db="EMBL/GenBank/DDBJ databases">
        <title>Micromonospora mangrovi CCTCC AA 2012012 genome sequences.</title>
        <authorList>
            <person name="Gao J."/>
        </authorList>
    </citation>
    <scope>NUCLEOTIDE SEQUENCE</scope>
    <source>
        <strain evidence="4">CCTCC AA 2012012</strain>
    </source>
</reference>
<sequence length="257" mass="26664">MYTDLTGKVVLVSGSSSGIGRATALAYATEGARVGITYHRDRDGAEQTAEAVRAAGGEGLVCRYDLRDERTAQDTVEQVAERWGGLDVLVANAISWGDAIPRPGAPRPAFEDVPAKQWQDVLQTTVAGPYHLVQAALPAMRGRPWGRIVFLGAGLADTGLPGAGSYGAGKSALYGLARSLAWELGERDILVNTVVPGQTLTANVLAHMPAPAREAKAATLPTGRMSTPEDVATAVVFLGSAANGNITGETLRVTGGS</sequence>
<dbReference type="CDD" id="cd05233">
    <property type="entry name" value="SDR_c"/>
    <property type="match status" value="1"/>
</dbReference>
<dbReference type="InterPro" id="IPR020904">
    <property type="entry name" value="Sc_DH/Rdtase_CS"/>
</dbReference>
<dbReference type="InterPro" id="IPR036291">
    <property type="entry name" value="NAD(P)-bd_dom_sf"/>
</dbReference>
<dbReference type="RefSeq" id="WP_350931434.1">
    <property type="nucleotide sequence ID" value="NZ_CP157762.1"/>
</dbReference>
<organism evidence="4">
    <name type="scientific">Micromonospora sp. CCTCC AA 2012012</name>
    <dbReference type="NCBI Taxonomy" id="3111921"/>
    <lineage>
        <taxon>Bacteria</taxon>
        <taxon>Bacillati</taxon>
        <taxon>Actinomycetota</taxon>
        <taxon>Actinomycetes</taxon>
        <taxon>Micromonosporales</taxon>
        <taxon>Micromonosporaceae</taxon>
        <taxon>Micromonospora</taxon>
    </lineage>
</organism>
<dbReference type="GO" id="GO:0016491">
    <property type="term" value="F:oxidoreductase activity"/>
    <property type="evidence" value="ECO:0007669"/>
    <property type="project" value="UniProtKB-KW"/>
</dbReference>
<dbReference type="GO" id="GO:0032787">
    <property type="term" value="P:monocarboxylic acid metabolic process"/>
    <property type="evidence" value="ECO:0007669"/>
    <property type="project" value="UniProtKB-ARBA"/>
</dbReference>
<keyword evidence="2" id="KW-0560">Oxidoreductase</keyword>
<dbReference type="InterPro" id="IPR050259">
    <property type="entry name" value="SDR"/>
</dbReference>
<reference evidence="3" key="1">
    <citation type="submission" date="2024-01" db="EMBL/GenBank/DDBJ databases">
        <title>The genome sequence of Micromonospora mangrovi CCTCC AA 2012012.</title>
        <authorList>
            <person name="Gao J."/>
        </authorList>
    </citation>
    <scope>NUCLEOTIDE SEQUENCE</scope>
    <source>
        <strain evidence="3">CCTCC AA 2012012</strain>
    </source>
</reference>
<dbReference type="EMBL" id="CP159342">
    <property type="protein sequence ID" value="XCH72576.1"/>
    <property type="molecule type" value="Genomic_DNA"/>
</dbReference>
<dbReference type="InterPro" id="IPR002347">
    <property type="entry name" value="SDR_fam"/>
</dbReference>
<dbReference type="EMBL" id="CP157762">
    <property type="protein sequence ID" value="XBP91878.1"/>
    <property type="molecule type" value="Genomic_DNA"/>
</dbReference>